<reference evidence="1 2" key="1">
    <citation type="submission" date="2017-07" db="EMBL/GenBank/DDBJ databases">
        <title>Flavobacterium cyanobacteriorum sp. nov., isolated from cyanobacterial aggregates in a eutrophic lake.</title>
        <authorList>
            <person name="Cai H."/>
        </authorList>
    </citation>
    <scope>NUCLEOTIDE SEQUENCE [LARGE SCALE GENOMIC DNA]</scope>
    <source>
        <strain evidence="1 2">TH167</strain>
    </source>
</reference>
<dbReference type="AlphaFoldDB" id="A0A255ZIZ9"/>
<dbReference type="OrthoDB" id="1429333at2"/>
<organism evidence="1 2">
    <name type="scientific">Flavobacterium aurantiibacter</name>
    <dbReference type="NCBI Taxonomy" id="2023067"/>
    <lineage>
        <taxon>Bacteria</taxon>
        <taxon>Pseudomonadati</taxon>
        <taxon>Bacteroidota</taxon>
        <taxon>Flavobacteriia</taxon>
        <taxon>Flavobacteriales</taxon>
        <taxon>Flavobacteriaceae</taxon>
        <taxon>Flavobacterium</taxon>
    </lineage>
</organism>
<dbReference type="Proteomes" id="UP000216035">
    <property type="component" value="Unassembled WGS sequence"/>
</dbReference>
<keyword evidence="2" id="KW-1185">Reference proteome</keyword>
<accession>A0A255ZIZ9</accession>
<proteinExistence type="predicted"/>
<dbReference type="InterPro" id="IPR005901">
    <property type="entry name" value="GLPGLI"/>
</dbReference>
<evidence type="ECO:0000313" key="2">
    <source>
        <dbReference type="Proteomes" id="UP000216035"/>
    </source>
</evidence>
<dbReference type="EMBL" id="NOXX01000219">
    <property type="protein sequence ID" value="OYQ41488.1"/>
    <property type="molecule type" value="Genomic_DNA"/>
</dbReference>
<protein>
    <recommendedName>
        <fullName evidence="3">GLPGLI family protein</fullName>
    </recommendedName>
</protein>
<evidence type="ECO:0008006" key="3">
    <source>
        <dbReference type="Google" id="ProtNLM"/>
    </source>
</evidence>
<sequence>MNYNWHIIALFCFCISFGQNKKTVQVEYGLEFLSDEKIEKNSRLKLLFDDSNLGAKNASFILTIKGNEANFYARPYRGLDTDKWETALILADYESELYIDNAKATVTYNNERATFEKAKYLISRSIIGKWKINYQDTTTIQGFKCYKATATEENIGINNKITTNEIMVWFCPELAFPFGPSGYGKLPGLILQLTVNRVSFYAKKINLDSKEEIEVLTKGIPISEIDYVNLLAKESKRSKGIND</sequence>
<comment type="caution">
    <text evidence="1">The sequence shown here is derived from an EMBL/GenBank/DDBJ whole genome shotgun (WGS) entry which is preliminary data.</text>
</comment>
<gene>
    <name evidence="1" type="ORF">CHX27_12960</name>
</gene>
<name>A0A255ZIZ9_9FLAO</name>
<dbReference type="RefSeq" id="WP_094487186.1">
    <property type="nucleotide sequence ID" value="NZ_NOXX01000219.1"/>
</dbReference>
<evidence type="ECO:0000313" key="1">
    <source>
        <dbReference type="EMBL" id="OYQ41488.1"/>
    </source>
</evidence>
<dbReference type="NCBIfam" id="TIGR01200">
    <property type="entry name" value="GLPGLI"/>
    <property type="match status" value="1"/>
</dbReference>